<comment type="caution">
    <text evidence="1">The sequence shown here is derived from an EMBL/GenBank/DDBJ whole genome shotgun (WGS) entry which is preliminary data.</text>
</comment>
<dbReference type="Proteomes" id="UP001176432">
    <property type="component" value="Unassembled WGS sequence"/>
</dbReference>
<evidence type="ECO:0000313" key="2">
    <source>
        <dbReference type="Proteomes" id="UP001176432"/>
    </source>
</evidence>
<protein>
    <submittedName>
        <fullName evidence="1">Uncharacterized protein</fullName>
    </submittedName>
</protein>
<reference evidence="1" key="1">
    <citation type="submission" date="2023-07" db="EMBL/GenBank/DDBJ databases">
        <title>Isolates cultured from stool samples of acute diarrhea patients.</title>
        <authorList>
            <person name="Jiang S."/>
        </authorList>
    </citation>
    <scope>NUCLEOTIDE SEQUENCE</scope>
    <source>
        <strain evidence="1">L4424</strain>
    </source>
</reference>
<name>A0AAW7ZN68_ENTAS</name>
<accession>A0AAW7ZN68</accession>
<dbReference type="AlphaFoldDB" id="A0AAW7ZN68"/>
<evidence type="ECO:0000313" key="1">
    <source>
        <dbReference type="EMBL" id="MDO7921324.1"/>
    </source>
</evidence>
<sequence>MPLVKIGSLYLDGEGCKKLVTGNFPDDYATHFFAIEVIGDRITLDESILYWRLLIKKHRFLSGRSKRIFFKGVMSFYPLVTNERQLRELDGWLVSTIYRALLLRSKLLAQHGYNRNHSFPFNQSKVNLLTNCSKVKINGKKLLEIPSFLLISKALRKGLIENGIERVMNPNSQNYNYRW</sequence>
<organism evidence="1 2">
    <name type="scientific">Enterobacter asburiae</name>
    <dbReference type="NCBI Taxonomy" id="61645"/>
    <lineage>
        <taxon>Bacteria</taxon>
        <taxon>Pseudomonadati</taxon>
        <taxon>Pseudomonadota</taxon>
        <taxon>Gammaproteobacteria</taxon>
        <taxon>Enterobacterales</taxon>
        <taxon>Enterobacteriaceae</taxon>
        <taxon>Enterobacter</taxon>
        <taxon>Enterobacter cloacae complex</taxon>
    </lineage>
</organism>
<proteinExistence type="predicted"/>
<dbReference type="EMBL" id="JAUPXB010000001">
    <property type="protein sequence ID" value="MDO7921324.1"/>
    <property type="molecule type" value="Genomic_DNA"/>
</dbReference>
<gene>
    <name evidence="1" type="ORF">Q5934_07240</name>
</gene>
<dbReference type="RefSeq" id="WP_045899517.1">
    <property type="nucleotide sequence ID" value="NZ_JAMHKA010000003.1"/>
</dbReference>